<dbReference type="InterPro" id="IPR050490">
    <property type="entry name" value="Bact_solute-bd_prot1"/>
</dbReference>
<dbReference type="SUPFAM" id="SSF53850">
    <property type="entry name" value="Periplasmic binding protein-like II"/>
    <property type="match status" value="1"/>
</dbReference>
<dbReference type="InterPro" id="IPR006059">
    <property type="entry name" value="SBP"/>
</dbReference>
<name>A0ABP8AKD8_9MICO</name>
<dbReference type="Proteomes" id="UP001500213">
    <property type="component" value="Unassembled WGS sequence"/>
</dbReference>
<evidence type="ECO:0000313" key="1">
    <source>
        <dbReference type="EMBL" id="GAA4185121.1"/>
    </source>
</evidence>
<protein>
    <submittedName>
        <fullName evidence="1">Sugar ABC transporter substrate-binding protein</fullName>
    </submittedName>
</protein>
<dbReference type="PROSITE" id="PS51257">
    <property type="entry name" value="PROKAR_LIPOPROTEIN"/>
    <property type="match status" value="1"/>
</dbReference>
<dbReference type="PANTHER" id="PTHR43649">
    <property type="entry name" value="ARABINOSE-BINDING PROTEIN-RELATED"/>
    <property type="match status" value="1"/>
</dbReference>
<proteinExistence type="predicted"/>
<gene>
    <name evidence="1" type="ORF">GCM10022288_06720</name>
</gene>
<sequence length="452" mass="47107">MKRGFAVIAGAVVLGVALQGCSSGGDSSSGAGAVDGKGKTITVYTGVNTTYPQLQREFEKQVGDDFTKQTGATVVWQHGATANDTLTKIQTSAVSGQGPDVFDLGTTFTPTAYATGAFVTLDDADWKLVGGKDKFVPATLGISGPSDSKQIGVPYQSRPFVLAYNTKLFQDAGLTQPADTWDGLIAQAKKLTDPSKGVYGMAIDYKDALDPWKYVWTFATQLGNPFIKGAKAHLDDATVVSAYESYFGLLTDDHVTDPASVGWTAPQALAAFASGKAAILPMTTSNATPTLDKSAVKGDYKYAVMPTVPPGHSSLPSKGVGAASILSGDNLAVADFSPNKSLAFEFVNYLTSDKIQAEQYQDFGNLPVTKSAAAKLESNAPALAPVLAAGKKSYSTPFSGAWGDAQVGLLNVVTQSIPDLADGSVSETKIKSLLADAQDKVTKSLAQAPQSK</sequence>
<dbReference type="Pfam" id="PF01547">
    <property type="entry name" value="SBP_bac_1"/>
    <property type="match status" value="1"/>
</dbReference>
<accession>A0ABP8AKD8</accession>
<evidence type="ECO:0000313" key="2">
    <source>
        <dbReference type="Proteomes" id="UP001500213"/>
    </source>
</evidence>
<keyword evidence="2" id="KW-1185">Reference proteome</keyword>
<dbReference type="PANTHER" id="PTHR43649:SF12">
    <property type="entry name" value="DIACETYLCHITOBIOSE BINDING PROTEIN DASA"/>
    <property type="match status" value="1"/>
</dbReference>
<organism evidence="1 2">
    <name type="scientific">Gryllotalpicola kribbensis</name>
    <dbReference type="NCBI Taxonomy" id="993084"/>
    <lineage>
        <taxon>Bacteria</taxon>
        <taxon>Bacillati</taxon>
        <taxon>Actinomycetota</taxon>
        <taxon>Actinomycetes</taxon>
        <taxon>Micrococcales</taxon>
        <taxon>Microbacteriaceae</taxon>
        <taxon>Gryllotalpicola</taxon>
    </lineage>
</organism>
<dbReference type="EMBL" id="BAABBX010000005">
    <property type="protein sequence ID" value="GAA4185121.1"/>
    <property type="molecule type" value="Genomic_DNA"/>
</dbReference>
<dbReference type="Gene3D" id="3.40.190.10">
    <property type="entry name" value="Periplasmic binding protein-like II"/>
    <property type="match status" value="1"/>
</dbReference>
<reference evidence="2" key="1">
    <citation type="journal article" date="2019" name="Int. J. Syst. Evol. Microbiol.">
        <title>The Global Catalogue of Microorganisms (GCM) 10K type strain sequencing project: providing services to taxonomists for standard genome sequencing and annotation.</title>
        <authorList>
            <consortium name="The Broad Institute Genomics Platform"/>
            <consortium name="The Broad Institute Genome Sequencing Center for Infectious Disease"/>
            <person name="Wu L."/>
            <person name="Ma J."/>
        </authorList>
    </citation>
    <scope>NUCLEOTIDE SEQUENCE [LARGE SCALE GENOMIC DNA]</scope>
    <source>
        <strain evidence="2">JCM 17593</strain>
    </source>
</reference>
<comment type="caution">
    <text evidence="1">The sequence shown here is derived from an EMBL/GenBank/DDBJ whole genome shotgun (WGS) entry which is preliminary data.</text>
</comment>